<evidence type="ECO:0000313" key="2">
    <source>
        <dbReference type="EMBL" id="MBZ7987462.1"/>
    </source>
</evidence>
<protein>
    <submittedName>
        <fullName evidence="2">Cache domain-containing protein</fullName>
    </submittedName>
</protein>
<reference evidence="2 3" key="1">
    <citation type="submission" date="2020-07" db="EMBL/GenBank/DDBJ databases">
        <title>Transfer of Campylobacter canadensis to the novel genus Avispirillum gen. nov., that also includes two novel species recovered from migratory waterfowl: Avispirillum anseris sp. nov. and Avispirillum brantae sp. nov.</title>
        <authorList>
            <person name="Miller W.G."/>
            <person name="Chapman M.H."/>
            <person name="Yee E."/>
            <person name="Inglis G.D."/>
        </authorList>
    </citation>
    <scope>NUCLEOTIDE SEQUENCE [LARGE SCALE GENOMIC DNA]</scope>
    <source>
        <strain evidence="2 3">L283</strain>
    </source>
</reference>
<proteinExistence type="predicted"/>
<feature type="non-terminal residue" evidence="2">
    <location>
        <position position="209"/>
    </location>
</feature>
<dbReference type="EMBL" id="JACGBB010000009">
    <property type="protein sequence ID" value="MBZ7987462.1"/>
    <property type="molecule type" value="Genomic_DNA"/>
</dbReference>
<dbReference type="Pfam" id="PF08269">
    <property type="entry name" value="dCache_2"/>
    <property type="match status" value="1"/>
</dbReference>
<dbReference type="InterPro" id="IPR004010">
    <property type="entry name" value="Double_Cache_2"/>
</dbReference>
<gene>
    <name evidence="2" type="ORF">AVCANL283_05025</name>
</gene>
<sequence length="209" mass="23371">MKISYKISLCILVALAVLSFTLIVSTRSLVHKVESLSFNTTEELAVDDAKKTAKSVVKAINHFTDKAYEDLKNSGATHAEIINRVFALVKNINLDNTAVHNFVMNSNGVYLDHYNKNLINENMLNSPDLNGKYYVKDLVNVSKNGGYVKAKIKGADGNIRNIIIYVEKDSYLDLIYGTTVDIDSAYNDIKATEDKIDEFVTSSIYKFIL</sequence>
<name>A0ABS7WT49_9BACT</name>
<evidence type="ECO:0000259" key="1">
    <source>
        <dbReference type="Pfam" id="PF08269"/>
    </source>
</evidence>
<dbReference type="Proteomes" id="UP000786183">
    <property type="component" value="Unassembled WGS sequence"/>
</dbReference>
<keyword evidence="3" id="KW-1185">Reference proteome</keyword>
<feature type="domain" description="Double Cache" evidence="1">
    <location>
        <begin position="39"/>
        <end position="193"/>
    </location>
</feature>
<dbReference type="Gene3D" id="3.30.450.20">
    <property type="entry name" value="PAS domain"/>
    <property type="match status" value="1"/>
</dbReference>
<dbReference type="RefSeq" id="WP_224316040.1">
    <property type="nucleotide sequence ID" value="NZ_JACGBB010000009.1"/>
</dbReference>
<organism evidence="2 3">
    <name type="scientific">Campylobacter canadensis</name>
    <dbReference type="NCBI Taxonomy" id="449520"/>
    <lineage>
        <taxon>Bacteria</taxon>
        <taxon>Pseudomonadati</taxon>
        <taxon>Campylobacterota</taxon>
        <taxon>Epsilonproteobacteria</taxon>
        <taxon>Campylobacterales</taxon>
        <taxon>Campylobacteraceae</taxon>
        <taxon>Campylobacter</taxon>
    </lineage>
</organism>
<comment type="caution">
    <text evidence="2">The sequence shown here is derived from an EMBL/GenBank/DDBJ whole genome shotgun (WGS) entry which is preliminary data.</text>
</comment>
<evidence type="ECO:0000313" key="3">
    <source>
        <dbReference type="Proteomes" id="UP000786183"/>
    </source>
</evidence>
<accession>A0ABS7WT49</accession>